<protein>
    <submittedName>
        <fullName evidence="1">Glycosyltransferase</fullName>
    </submittedName>
</protein>
<keyword evidence="1" id="KW-0808">Transferase</keyword>
<sequence>MKICLFDDSVPFDAWTPGRRPLGGAEKAFALLPGPLSAQGHEVHVYNQCKYSMPIEGARWHSPDGPRPVDAEALIAFRKPTLLEALRTPRRRILWATAAPEYLDKKAARQFLADREAELVFVSEAQAARYQGDRAATVIRPGVAKAYLREELARDADAPPRAVVTTHPSHGLDWLIDLWINEVRPKVPDAELDIYSASLDRAMQDPESAPDALEPLVARCMAGRQHGVAVLAPLGDEGMAKAYADARVHLYPGHPDDMACWTLADSQAAGCPAIARGFPAVAERVDTGQTGYLVPDAAAFANVAVELLTNDAVRDSLGEAARAAHRRRPWSAAAADFHTLLTGGA</sequence>
<evidence type="ECO:0000313" key="2">
    <source>
        <dbReference type="Proteomes" id="UP000009881"/>
    </source>
</evidence>
<dbReference type="PANTHER" id="PTHR12526">
    <property type="entry name" value="GLYCOSYLTRANSFERASE"/>
    <property type="match status" value="1"/>
</dbReference>
<comment type="caution">
    <text evidence="1">The sequence shown here is derived from an EMBL/GenBank/DDBJ whole genome shotgun (WGS) entry which is preliminary data.</text>
</comment>
<dbReference type="STRING" id="1238182.C882_3438"/>
<dbReference type="Proteomes" id="UP000009881">
    <property type="component" value="Unassembled WGS sequence"/>
</dbReference>
<dbReference type="AlphaFoldDB" id="K9HN12"/>
<dbReference type="Gene3D" id="3.40.50.2000">
    <property type="entry name" value="Glycogen Phosphorylase B"/>
    <property type="match status" value="1"/>
</dbReference>
<dbReference type="eggNOG" id="COG0438">
    <property type="taxonomic scope" value="Bacteria"/>
</dbReference>
<reference evidence="1 2" key="1">
    <citation type="journal article" date="2013" name="Genome Announc.">
        <title>Draft Genome Sequence of an Alphaproteobacterium, Caenispirillum salinarum AK4(T), Isolated from a Solar Saltern.</title>
        <authorList>
            <person name="Khatri I."/>
            <person name="Singh A."/>
            <person name="Korpole S."/>
            <person name="Pinnaka A.K."/>
            <person name="Subramanian S."/>
        </authorList>
    </citation>
    <scope>NUCLEOTIDE SEQUENCE [LARGE SCALE GENOMIC DNA]</scope>
    <source>
        <strain evidence="1 2">AK4</strain>
    </source>
</reference>
<gene>
    <name evidence="1" type="ORF">C882_3438</name>
</gene>
<dbReference type="GO" id="GO:0016740">
    <property type="term" value="F:transferase activity"/>
    <property type="evidence" value="ECO:0007669"/>
    <property type="project" value="UniProtKB-KW"/>
</dbReference>
<organism evidence="1 2">
    <name type="scientific">Caenispirillum salinarum AK4</name>
    <dbReference type="NCBI Taxonomy" id="1238182"/>
    <lineage>
        <taxon>Bacteria</taxon>
        <taxon>Pseudomonadati</taxon>
        <taxon>Pseudomonadota</taxon>
        <taxon>Alphaproteobacteria</taxon>
        <taxon>Rhodospirillales</taxon>
        <taxon>Novispirillaceae</taxon>
        <taxon>Caenispirillum</taxon>
    </lineage>
</organism>
<dbReference type="RefSeq" id="WP_009539557.1">
    <property type="nucleotide sequence ID" value="NZ_ANHY01000005.1"/>
</dbReference>
<dbReference type="EMBL" id="ANHY01000005">
    <property type="protein sequence ID" value="EKV31688.1"/>
    <property type="molecule type" value="Genomic_DNA"/>
</dbReference>
<keyword evidence="2" id="KW-1185">Reference proteome</keyword>
<dbReference type="SUPFAM" id="SSF53756">
    <property type="entry name" value="UDP-Glycosyltransferase/glycogen phosphorylase"/>
    <property type="match status" value="1"/>
</dbReference>
<dbReference type="PATRIC" id="fig|1238182.3.peg.1108"/>
<evidence type="ECO:0000313" key="1">
    <source>
        <dbReference type="EMBL" id="EKV31688.1"/>
    </source>
</evidence>
<accession>K9HN12</accession>
<dbReference type="OrthoDB" id="5490598at2"/>
<name>K9HN12_9PROT</name>
<proteinExistence type="predicted"/>
<dbReference type="Pfam" id="PF13692">
    <property type="entry name" value="Glyco_trans_1_4"/>
    <property type="match status" value="1"/>
</dbReference>